<evidence type="ECO:0008006" key="3">
    <source>
        <dbReference type="Google" id="ProtNLM"/>
    </source>
</evidence>
<organism evidence="1 2">
    <name type="scientific">Fontibacillus panacisegetis</name>
    <dbReference type="NCBI Taxonomy" id="670482"/>
    <lineage>
        <taxon>Bacteria</taxon>
        <taxon>Bacillati</taxon>
        <taxon>Bacillota</taxon>
        <taxon>Bacilli</taxon>
        <taxon>Bacillales</taxon>
        <taxon>Paenibacillaceae</taxon>
        <taxon>Fontibacillus</taxon>
    </lineage>
</organism>
<evidence type="ECO:0000313" key="2">
    <source>
        <dbReference type="Proteomes" id="UP000198972"/>
    </source>
</evidence>
<name>A0A1G7II56_9BACL</name>
<protein>
    <recommendedName>
        <fullName evidence="3">Nicotinic acid mononucleotide adenylyltransferase</fullName>
    </recommendedName>
</protein>
<accession>A0A1G7II56</accession>
<keyword evidence="2" id="KW-1185">Reference proteome</keyword>
<dbReference type="RefSeq" id="WP_091227944.1">
    <property type="nucleotide sequence ID" value="NZ_FNBG01000006.1"/>
</dbReference>
<dbReference type="Proteomes" id="UP000198972">
    <property type="component" value="Unassembled WGS sequence"/>
</dbReference>
<gene>
    <name evidence="1" type="ORF">SAMN04488542_10610</name>
</gene>
<dbReference type="OrthoDB" id="2677664at2"/>
<proteinExistence type="predicted"/>
<dbReference type="EMBL" id="FNBG01000006">
    <property type="protein sequence ID" value="SDF12226.1"/>
    <property type="molecule type" value="Genomic_DNA"/>
</dbReference>
<reference evidence="1 2" key="1">
    <citation type="submission" date="2016-10" db="EMBL/GenBank/DDBJ databases">
        <authorList>
            <person name="de Groot N.N."/>
        </authorList>
    </citation>
    <scope>NUCLEOTIDE SEQUENCE [LARGE SCALE GENOMIC DNA]</scope>
    <source>
        <strain evidence="1 2">DSM 28129</strain>
    </source>
</reference>
<sequence length="176" mass="21128">MRHNIQVPFGYEPPQKKRKGTLFYYDTFEEVTEEDLERAAAVAAGRDFEKLVLYPLHEETVRRMYRHVTVSSYYKREDRLHDWRRHAGHRHVIVEGWEGKRKKYTPLEAALRHLTENYSAPYFVYVTPEMANVLASFSSFEEWIVKVRLILTAQPQNLHPRLQQYHHRWDAGEDQQ</sequence>
<dbReference type="AlphaFoldDB" id="A0A1G7II56"/>
<evidence type="ECO:0000313" key="1">
    <source>
        <dbReference type="EMBL" id="SDF12226.1"/>
    </source>
</evidence>
<dbReference type="STRING" id="670482.SAMN04488542_10610"/>